<organism evidence="10 11">
    <name type="scientific">Mycoplasma wenyonii (strain Massachusetts)</name>
    <name type="common">Eperythrozoon wenyonii</name>
    <dbReference type="NCBI Taxonomy" id="1197325"/>
    <lineage>
        <taxon>Bacteria</taxon>
        <taxon>Bacillati</taxon>
        <taxon>Mycoplasmatota</taxon>
        <taxon>Mollicutes</taxon>
        <taxon>Mycoplasmataceae</taxon>
        <taxon>Mycoplasma</taxon>
    </lineage>
</organism>
<keyword evidence="11" id="KW-1185">Reference proteome</keyword>
<dbReference type="PROSITE" id="PS50928">
    <property type="entry name" value="ABC_TM1"/>
    <property type="match status" value="1"/>
</dbReference>
<feature type="domain" description="ABC transmembrane type-1" evidence="9">
    <location>
        <begin position="85"/>
        <end position="278"/>
    </location>
</feature>
<dbReference type="HOGENOM" id="CLU_016047_3_0_14"/>
<feature type="transmembrane region" description="Helical" evidence="8">
    <location>
        <begin position="24"/>
        <end position="44"/>
    </location>
</feature>
<feature type="transmembrane region" description="Helical" evidence="8">
    <location>
        <begin position="214"/>
        <end position="235"/>
    </location>
</feature>
<evidence type="ECO:0000256" key="1">
    <source>
        <dbReference type="ARBA" id="ARBA00004651"/>
    </source>
</evidence>
<evidence type="ECO:0000256" key="3">
    <source>
        <dbReference type="ARBA" id="ARBA00022448"/>
    </source>
</evidence>
<feature type="transmembrane region" description="Helical" evidence="8">
    <location>
        <begin position="255"/>
        <end position="278"/>
    </location>
</feature>
<dbReference type="CDD" id="cd06261">
    <property type="entry name" value="TM_PBP2"/>
    <property type="match status" value="1"/>
</dbReference>
<evidence type="ECO:0000313" key="10">
    <source>
        <dbReference type="EMBL" id="AFN64999.1"/>
    </source>
</evidence>
<dbReference type="GO" id="GO:0005886">
    <property type="term" value="C:plasma membrane"/>
    <property type="evidence" value="ECO:0007669"/>
    <property type="project" value="UniProtKB-SubCell"/>
</dbReference>
<comment type="similarity">
    <text evidence="2">Belongs to the binding-protein-dependent transport system permease family. CysTW subfamily.</text>
</comment>
<dbReference type="KEGG" id="mwe:WEN_00990"/>
<dbReference type="InterPro" id="IPR051789">
    <property type="entry name" value="Bact_Polyamine_Transport"/>
</dbReference>
<keyword evidence="6 8" id="KW-1133">Transmembrane helix</keyword>
<evidence type="ECO:0000256" key="8">
    <source>
        <dbReference type="RuleBase" id="RU363032"/>
    </source>
</evidence>
<dbReference type="Proteomes" id="UP000009005">
    <property type="component" value="Chromosome"/>
</dbReference>
<proteinExistence type="inferred from homology"/>
<feature type="transmembrane region" description="Helical" evidence="8">
    <location>
        <begin position="91"/>
        <end position="111"/>
    </location>
</feature>
<keyword evidence="7 8" id="KW-0472">Membrane</keyword>
<comment type="subcellular location">
    <subcellularLocation>
        <location evidence="1 8">Cell membrane</location>
        <topology evidence="1 8">Multi-pass membrane protein</topology>
    </subcellularLocation>
</comment>
<dbReference type="InterPro" id="IPR000515">
    <property type="entry name" value="MetI-like"/>
</dbReference>
<dbReference type="Gene3D" id="1.10.3720.10">
    <property type="entry name" value="MetI-like"/>
    <property type="match status" value="1"/>
</dbReference>
<dbReference type="GO" id="GO:0055085">
    <property type="term" value="P:transmembrane transport"/>
    <property type="evidence" value="ECO:0007669"/>
    <property type="project" value="InterPro"/>
</dbReference>
<keyword evidence="5 8" id="KW-0812">Transmembrane</keyword>
<evidence type="ECO:0000259" key="9">
    <source>
        <dbReference type="PROSITE" id="PS50928"/>
    </source>
</evidence>
<evidence type="ECO:0000256" key="7">
    <source>
        <dbReference type="ARBA" id="ARBA00023136"/>
    </source>
</evidence>
<dbReference type="SUPFAM" id="SSF161098">
    <property type="entry name" value="MetI-like"/>
    <property type="match status" value="1"/>
</dbReference>
<keyword evidence="4" id="KW-1003">Cell membrane</keyword>
<dbReference type="RefSeq" id="WP_014849709.1">
    <property type="nucleotide sequence ID" value="NC_018149.1"/>
</dbReference>
<dbReference type="PANTHER" id="PTHR43848">
    <property type="entry name" value="PUTRESCINE TRANSPORT SYSTEM PERMEASE PROTEIN POTI"/>
    <property type="match status" value="1"/>
</dbReference>
<reference evidence="10 11" key="1">
    <citation type="journal article" date="2012" name="J. Bacteriol.">
        <title>Complete genome sequence of Mycoplasma wenyonii strain Massachusetts.</title>
        <authorList>
            <person name="Dos Santos A.P."/>
            <person name="Guimaraes A.M."/>
            <person name="do Nascimento N.C."/>
            <person name="Sanmiguel P.J."/>
            <person name="Messick J.B."/>
        </authorList>
    </citation>
    <scope>NUCLEOTIDE SEQUENCE [LARGE SCALE GENOMIC DNA]</scope>
    <source>
        <strain evidence="10 11">Massachusetts</strain>
    </source>
</reference>
<feature type="transmembrane region" description="Helical" evidence="8">
    <location>
        <begin position="132"/>
        <end position="151"/>
    </location>
</feature>
<keyword evidence="3 8" id="KW-0813">Transport</keyword>
<evidence type="ECO:0000256" key="5">
    <source>
        <dbReference type="ARBA" id="ARBA00022692"/>
    </source>
</evidence>
<dbReference type="OrthoDB" id="9782004at2"/>
<evidence type="ECO:0000256" key="4">
    <source>
        <dbReference type="ARBA" id="ARBA00022475"/>
    </source>
</evidence>
<dbReference type="PANTHER" id="PTHR43848:SF2">
    <property type="entry name" value="PUTRESCINE TRANSPORT SYSTEM PERMEASE PROTEIN POTI"/>
    <property type="match status" value="1"/>
</dbReference>
<accession>I6YL63</accession>
<evidence type="ECO:0000256" key="2">
    <source>
        <dbReference type="ARBA" id="ARBA00007069"/>
    </source>
</evidence>
<dbReference type="Pfam" id="PF00528">
    <property type="entry name" value="BPD_transp_1"/>
    <property type="match status" value="1"/>
</dbReference>
<feature type="transmembrane region" description="Helical" evidence="8">
    <location>
        <begin position="157"/>
        <end position="177"/>
    </location>
</feature>
<gene>
    <name evidence="10" type="ordered locus">WEN_00990</name>
</gene>
<evidence type="ECO:0000313" key="11">
    <source>
        <dbReference type="Proteomes" id="UP000009005"/>
    </source>
</evidence>
<dbReference type="PATRIC" id="fig|1197325.3.peg.215"/>
<dbReference type="EMBL" id="CP003703">
    <property type="protein sequence ID" value="AFN64999.1"/>
    <property type="molecule type" value="Genomic_DNA"/>
</dbReference>
<dbReference type="AlphaFoldDB" id="I6YL63"/>
<sequence length="292" mass="33201">MLYSLRFLPIDGFKWIQFSKKGSTILFFFAIYLPWVVIIFLSFVKPGDKEEVDTDLWGVWDKFSLDNYSQFFKTGANNDFFWSSLRNSCSIAISALAPALWISLLTAFLLWKRGGRYKSIVYNLSNLSISSPELIQGLSFMLLFMAVVLPLGANFGFATIVLSHIAFLVPYGIILIYPRLEKLNKKLLLAGKDLNCGEFETLFKIVFPQIKGTLLFCSLVLVILSMDDFIITNLVKGRVTTLTTQLYTMKKGVKAWSMCFGAISLLIAFLVFLGYSLFKREKRESQVQLLRG</sequence>
<name>I6YL63_MYCWM</name>
<dbReference type="STRING" id="1197325.WEN_00990"/>
<dbReference type="InterPro" id="IPR035906">
    <property type="entry name" value="MetI-like_sf"/>
</dbReference>
<evidence type="ECO:0000256" key="6">
    <source>
        <dbReference type="ARBA" id="ARBA00022989"/>
    </source>
</evidence>
<protein>
    <submittedName>
        <fullName evidence="10">Spermidine/putrescine transport system permease PotC</fullName>
    </submittedName>
</protein>